<accession>A0A8J6AUW7</accession>
<dbReference type="Proteomes" id="UP000717585">
    <property type="component" value="Unassembled WGS sequence"/>
</dbReference>
<protein>
    <submittedName>
        <fullName evidence="1">Putative selenium-dependent hydroxylase accessory protein YqeC</fullName>
    </submittedName>
</protein>
<dbReference type="EMBL" id="JAHDYR010000038">
    <property type="protein sequence ID" value="KAG9392175.1"/>
    <property type="molecule type" value="Genomic_DNA"/>
</dbReference>
<organism evidence="1 2">
    <name type="scientific">Carpediemonas membranifera</name>
    <dbReference type="NCBI Taxonomy" id="201153"/>
    <lineage>
        <taxon>Eukaryota</taxon>
        <taxon>Metamonada</taxon>
        <taxon>Carpediemonas-like organisms</taxon>
        <taxon>Carpediemonas</taxon>
    </lineage>
</organism>
<reference evidence="1" key="1">
    <citation type="submission" date="2021-05" db="EMBL/GenBank/DDBJ databases">
        <title>A free-living protist that lacks canonical eukaryotic 1 DNA replication and segregation systems.</title>
        <authorList>
            <person name="Salas-Leiva D.E."/>
            <person name="Tromer E.C."/>
            <person name="Curtis B.A."/>
            <person name="Jerlstrom-Hultqvist J."/>
            <person name="Kolisko M."/>
            <person name="Yi Z."/>
            <person name="Salas-Leiva J.S."/>
            <person name="Gallot-Lavallee L."/>
            <person name="Kops G.J.P.L."/>
            <person name="Archibald J.M."/>
            <person name="Simpson A.G.B."/>
            <person name="Roger A.J."/>
        </authorList>
    </citation>
    <scope>NUCLEOTIDE SEQUENCE</scope>
    <source>
        <strain evidence="1">BICM</strain>
    </source>
</reference>
<sequence length="249" mass="26572">MEIPTKKGTIISLVGAGGKTHLAYLLAKKAATEGLRVVITTTTRLQPPSEDHIAVHDSRIPVVIAHTLSEFSALCTLEPGDQVLLTSKKDKELERLIGIPTIMPRDLITNGLADIVICEADGARLLPLKMYAPHEPVPAIGTTDLITVAGLDAVNTVISDATVFRPELVRGAAKADTLHPSAFARVVRALDEGAAVHAPGAVRYVVLNKLDTVGADVVREVCAELPDALLSSFKRDGLVFDMCRNFAMD</sequence>
<comment type="caution">
    <text evidence="1">The sequence shown here is derived from an EMBL/GenBank/DDBJ whole genome shotgun (WGS) entry which is preliminary data.</text>
</comment>
<dbReference type="Pfam" id="PF19842">
    <property type="entry name" value="YqeC"/>
    <property type="match status" value="1"/>
</dbReference>
<dbReference type="NCBIfam" id="TIGR03172">
    <property type="entry name" value="selenium cofactor biosynthesis protein YqeC"/>
    <property type="match status" value="1"/>
</dbReference>
<dbReference type="OrthoDB" id="10689886at2759"/>
<proteinExistence type="predicted"/>
<dbReference type="AlphaFoldDB" id="A0A8J6AUW7"/>
<evidence type="ECO:0000313" key="2">
    <source>
        <dbReference type="Proteomes" id="UP000717585"/>
    </source>
</evidence>
<keyword evidence="2" id="KW-1185">Reference proteome</keyword>
<evidence type="ECO:0000313" key="1">
    <source>
        <dbReference type="EMBL" id="KAG9392175.1"/>
    </source>
</evidence>
<dbReference type="InterPro" id="IPR017587">
    <property type="entry name" value="YqeC"/>
</dbReference>
<gene>
    <name evidence="1" type="ORF">J8273_5156</name>
</gene>
<name>A0A8J6AUW7_9EUKA</name>